<evidence type="ECO:0000259" key="3">
    <source>
        <dbReference type="PROSITE" id="PS50158"/>
    </source>
</evidence>
<dbReference type="PANTHER" id="PTHR14898">
    <property type="entry name" value="ENHANCER OF POLYCOMB"/>
    <property type="match status" value="1"/>
</dbReference>
<keyword evidence="5" id="KW-1185">Reference proteome</keyword>
<dbReference type="Gene3D" id="4.10.60.10">
    <property type="entry name" value="Zinc finger, CCHC-type"/>
    <property type="match status" value="1"/>
</dbReference>
<dbReference type="InterPro" id="IPR056151">
    <property type="entry name" value="Beta-prop_DCAF12"/>
</dbReference>
<keyword evidence="1" id="KW-0479">Metal-binding</keyword>
<dbReference type="SUPFAM" id="SSF50969">
    <property type="entry name" value="YVTN repeat-like/Quinoprotein amine dehydrogenase"/>
    <property type="match status" value="1"/>
</dbReference>
<proteinExistence type="predicted"/>
<evidence type="ECO:0000313" key="5">
    <source>
        <dbReference type="Proteomes" id="UP001562425"/>
    </source>
</evidence>
<evidence type="ECO:0000256" key="2">
    <source>
        <dbReference type="SAM" id="MobiDB-lite"/>
    </source>
</evidence>
<keyword evidence="1" id="KW-0863">Zinc-finger</keyword>
<dbReference type="PROSITE" id="PS50158">
    <property type="entry name" value="ZF_CCHC"/>
    <property type="match status" value="1"/>
</dbReference>
<feature type="compositionally biased region" description="Basic and acidic residues" evidence="2">
    <location>
        <begin position="357"/>
        <end position="366"/>
    </location>
</feature>
<dbReference type="EMBL" id="JBEHCU010006503">
    <property type="protein sequence ID" value="KAL1396956.1"/>
    <property type="molecule type" value="Genomic_DNA"/>
</dbReference>
<feature type="compositionally biased region" description="Acidic residues" evidence="2">
    <location>
        <begin position="43"/>
        <end position="54"/>
    </location>
</feature>
<protein>
    <recommendedName>
        <fullName evidence="3">CCHC-type domain-containing protein</fullName>
    </recommendedName>
</protein>
<dbReference type="GO" id="GO:0000123">
    <property type="term" value="C:histone acetyltransferase complex"/>
    <property type="evidence" value="ECO:0007669"/>
    <property type="project" value="UniProtKB-ARBA"/>
</dbReference>
<evidence type="ECO:0000256" key="1">
    <source>
        <dbReference type="PROSITE-ProRule" id="PRU00047"/>
    </source>
</evidence>
<name>A0ABD1DBB4_CULPP</name>
<dbReference type="Proteomes" id="UP001562425">
    <property type="component" value="Unassembled WGS sequence"/>
</dbReference>
<accession>A0ABD1DBB4</accession>
<sequence>MINFIFSSQIVEDSPEDTNNFFTPSDVLRQERRRKPDKPDDFVTFEDSDSEEETPAQQHQVLSTSFNFVDYVRSRESDLTEERNVDPSYTSRHILTHDMFKETPIALGNINKVFCAQWLSNRQVVFGTKCNKLMVYDVNTRKVDAIPTLPNSRGASPDTQSGIHACQINPSNSMLATEARHSADIAIYRLPTIDPLCKPSHSKERNQLRLCPGYNPEDARDAREQRGQTMLATSGYLNAVRNEAYGRTVCGRCGNYDHSYSDFSCPARPYPCGACGKRGHFAKMCRTQKRHNFRNSREQTSDQQLHCCSGTWIYSDQEKHTQNDYGSSGDGGQHPLVLSVKTESHTEQSVSGIPAANRKDANQEEPYEKMLKLRRDLSRAVTLLEMIKRRENLKREQLHLIIEVYEKRYQAQDFAGQMLAKLASNATKASRPAFAPVYSNKYSLHHKAMAGGHWVRCSFNIIRPSRKVLEIGPWYQRKRTVANCPDVTHNIAFKLHTCRPRQSRPVYYDLLRITCQLSRHLSLELAEQCDFNGLDGHRKLLVVFGWNEADRDEEGCGEYVTKIRVKKNSNRAALLRRRPPRERVRDKLLELEFESDESKPLLLDLSELDEKGKVATEKKMVAMKDKLAVVDARERVR</sequence>
<dbReference type="InterPro" id="IPR011044">
    <property type="entry name" value="Quino_amine_DH_bsu"/>
</dbReference>
<dbReference type="InterPro" id="IPR001878">
    <property type="entry name" value="Znf_CCHC"/>
</dbReference>
<reference evidence="4 5" key="1">
    <citation type="submission" date="2024-05" db="EMBL/GenBank/DDBJ databases">
        <title>Culex pipiens pipiens assembly and annotation.</title>
        <authorList>
            <person name="Alout H."/>
            <person name="Durand T."/>
        </authorList>
    </citation>
    <scope>NUCLEOTIDE SEQUENCE [LARGE SCALE GENOMIC DNA]</scope>
    <source>
        <strain evidence="4">HA-2024</strain>
        <tissue evidence="4">Whole body</tissue>
    </source>
</reference>
<keyword evidence="1" id="KW-0862">Zinc</keyword>
<dbReference type="InterPro" id="IPR024943">
    <property type="entry name" value="Enhancer_polycomb"/>
</dbReference>
<organism evidence="4 5">
    <name type="scientific">Culex pipiens pipiens</name>
    <name type="common">Northern house mosquito</name>
    <dbReference type="NCBI Taxonomy" id="38569"/>
    <lineage>
        <taxon>Eukaryota</taxon>
        <taxon>Metazoa</taxon>
        <taxon>Ecdysozoa</taxon>
        <taxon>Arthropoda</taxon>
        <taxon>Hexapoda</taxon>
        <taxon>Insecta</taxon>
        <taxon>Pterygota</taxon>
        <taxon>Neoptera</taxon>
        <taxon>Endopterygota</taxon>
        <taxon>Diptera</taxon>
        <taxon>Nematocera</taxon>
        <taxon>Culicoidea</taxon>
        <taxon>Culicidae</taxon>
        <taxon>Culicinae</taxon>
        <taxon>Culicini</taxon>
        <taxon>Culex</taxon>
        <taxon>Culex</taxon>
    </lineage>
</organism>
<comment type="caution">
    <text evidence="4">The sequence shown here is derived from an EMBL/GenBank/DDBJ whole genome shotgun (WGS) entry which is preliminary data.</text>
</comment>
<dbReference type="Pfam" id="PF23760">
    <property type="entry name" value="Beta-prop_DCAF12"/>
    <property type="match status" value="1"/>
</dbReference>
<evidence type="ECO:0000313" key="4">
    <source>
        <dbReference type="EMBL" id="KAL1396956.1"/>
    </source>
</evidence>
<gene>
    <name evidence="4" type="ORF">pipiens_010121</name>
</gene>
<feature type="region of interest" description="Disordered" evidence="2">
    <location>
        <begin position="30"/>
        <end position="59"/>
    </location>
</feature>
<dbReference type="GO" id="GO:0008270">
    <property type="term" value="F:zinc ion binding"/>
    <property type="evidence" value="ECO:0007669"/>
    <property type="project" value="UniProtKB-KW"/>
</dbReference>
<feature type="domain" description="CCHC-type" evidence="3">
    <location>
        <begin position="272"/>
        <end position="286"/>
    </location>
</feature>
<feature type="region of interest" description="Disordered" evidence="2">
    <location>
        <begin position="342"/>
        <end position="366"/>
    </location>
</feature>
<dbReference type="AlphaFoldDB" id="A0ABD1DBB4"/>